<dbReference type="AlphaFoldDB" id="A0A955LX49"/>
<evidence type="ECO:0000313" key="1">
    <source>
        <dbReference type="EMBL" id="MCA9397806.1"/>
    </source>
</evidence>
<sequence>AGQIFRLPFEKGAVGGVELALHQSVSITGLDEGSSQPEIVGGDLGIVIDARGRPLKLRGVREEILSNWLEGVGVSI</sequence>
<protein>
    <recommendedName>
        <fullName evidence="3">Methylaspartate mutase</fullName>
    </recommendedName>
</protein>
<reference evidence="1" key="1">
    <citation type="submission" date="2020-04" db="EMBL/GenBank/DDBJ databases">
        <authorList>
            <person name="Zhang T."/>
        </authorList>
    </citation>
    <scope>NUCLEOTIDE SEQUENCE</scope>
    <source>
        <strain evidence="1">HKST-UBA02</strain>
    </source>
</reference>
<name>A0A955LX49_UNCKA</name>
<comment type="caution">
    <text evidence="1">The sequence shown here is derived from an EMBL/GenBank/DDBJ whole genome shotgun (WGS) entry which is preliminary data.</text>
</comment>
<gene>
    <name evidence="1" type="ORF">KC573_03170</name>
</gene>
<reference evidence="1" key="2">
    <citation type="journal article" date="2021" name="Microbiome">
        <title>Successional dynamics and alternative stable states in a saline activated sludge microbial community over 9 years.</title>
        <authorList>
            <person name="Wang Y."/>
            <person name="Ye J."/>
            <person name="Ju F."/>
            <person name="Liu L."/>
            <person name="Boyd J.A."/>
            <person name="Deng Y."/>
            <person name="Parks D.H."/>
            <person name="Jiang X."/>
            <person name="Yin X."/>
            <person name="Woodcroft B.J."/>
            <person name="Tyson G.W."/>
            <person name="Hugenholtz P."/>
            <person name="Polz M.F."/>
            <person name="Zhang T."/>
        </authorList>
    </citation>
    <scope>NUCLEOTIDE SEQUENCE</scope>
    <source>
        <strain evidence="1">HKST-UBA02</strain>
    </source>
</reference>
<organism evidence="1 2">
    <name type="scientific">candidate division WWE3 bacterium</name>
    <dbReference type="NCBI Taxonomy" id="2053526"/>
    <lineage>
        <taxon>Bacteria</taxon>
        <taxon>Katanobacteria</taxon>
    </lineage>
</organism>
<evidence type="ECO:0008006" key="3">
    <source>
        <dbReference type="Google" id="ProtNLM"/>
    </source>
</evidence>
<feature type="non-terminal residue" evidence="1">
    <location>
        <position position="1"/>
    </location>
</feature>
<dbReference type="Proteomes" id="UP000699691">
    <property type="component" value="Unassembled WGS sequence"/>
</dbReference>
<evidence type="ECO:0000313" key="2">
    <source>
        <dbReference type="Proteomes" id="UP000699691"/>
    </source>
</evidence>
<dbReference type="EMBL" id="JAGQKY010000149">
    <property type="protein sequence ID" value="MCA9397806.1"/>
    <property type="molecule type" value="Genomic_DNA"/>
</dbReference>
<proteinExistence type="predicted"/>
<accession>A0A955LX49</accession>